<name>A0AAU8CSZ1_9HYPH</name>
<dbReference type="RefSeq" id="WP_353642700.1">
    <property type="nucleotide sequence ID" value="NZ_CP159253.1"/>
</dbReference>
<dbReference type="AlphaFoldDB" id="A0AAU8CSZ1"/>
<gene>
    <name evidence="1" type="ORF">ABVK50_04220</name>
</gene>
<reference evidence="1" key="1">
    <citation type="submission" date="2024-06" db="EMBL/GenBank/DDBJ databases">
        <title>Mesorhizobium karijinii sp. nov., a symbiont of the iconic Swainsona formosa from arid Australia.</title>
        <authorList>
            <person name="Hill Y.J."/>
            <person name="Watkin E.L.J."/>
            <person name="O'Hara G.W."/>
            <person name="Terpolilli J."/>
            <person name="Tye M.L."/>
            <person name="Kohlmeier M.G."/>
        </authorList>
    </citation>
    <scope>NUCLEOTIDE SEQUENCE</scope>
    <source>
        <strain evidence="1">WSM2240</strain>
    </source>
</reference>
<organism evidence="1">
    <name type="scientific">Mesorhizobium sp. WSM2240</name>
    <dbReference type="NCBI Taxonomy" id="3228851"/>
    <lineage>
        <taxon>Bacteria</taxon>
        <taxon>Pseudomonadati</taxon>
        <taxon>Pseudomonadota</taxon>
        <taxon>Alphaproteobacteria</taxon>
        <taxon>Hyphomicrobiales</taxon>
        <taxon>Phyllobacteriaceae</taxon>
        <taxon>Mesorhizobium</taxon>
    </lineage>
</organism>
<dbReference type="EMBL" id="CP159253">
    <property type="protein sequence ID" value="XCG49769.1"/>
    <property type="molecule type" value="Genomic_DNA"/>
</dbReference>
<sequence length="42" mass="4567">MGDRYAELTGSYEHASYAVQDKTDMMTLHSTASPQDEAAISS</sequence>
<evidence type="ECO:0000313" key="1">
    <source>
        <dbReference type="EMBL" id="XCG49769.1"/>
    </source>
</evidence>
<protein>
    <submittedName>
        <fullName evidence="1">Uncharacterized protein</fullName>
    </submittedName>
</protein>
<proteinExistence type="predicted"/>
<accession>A0AAU8CSZ1</accession>